<evidence type="ECO:0000259" key="1">
    <source>
        <dbReference type="Pfam" id="PF13403"/>
    </source>
</evidence>
<sequence>MRDGQLRYLQDGQLYDPPVSFGSGASLLVTSGVTLSAIDALPDSYLHVSIASGGRVSGATLEETDMRVSVLSGGVTEGNRFTGSVDFEEGAVSRDDTFMRSEGGYGYASVMSGAVVSNLTMEETTSLHCAGGSVIDGLTLSSGAAGYIDRGVALDAVMIRAGADFTTHSPLNEAFGIPARPASGPNMVAGNVWRAEPGPDGKTRYVAEDRGEGEEIFTGVPVFPPGGSLLYVTSGAVVSGLVGDDVYIHVQDGGILTGCYIASGGLTVQDGGVSRGNVLRACPTLIEPGGVSEDDLWEGSESPFMVMIQKGARVDRPGFGNYVMVEAYRGCAITAPRVAEGGSLYIMGASTDACFLPGTLIRCEIGDMPVERVARGDRVWCLEGGREVLRRVTRVVQRPRTVAPTLSDDCAGYAVRILAGAFGDSIPQSDLCVTSEHCFLFEGRFIPIRMLVNGRSIAYDRARVSYVHHHIELERHAVIFANGAPTESYLDTASRRLLPGAGNVIALSPCVPRSWERDSAAPLCVLRDFVEPVYRRLADIADRMGLPVAEALPECDSDPALSLVDDRGRQLPVLRRSGDRITFSVPRRARHVRLRSRTSRPFDTIGPFVDDRRALGVLVGEIRQFGSRRDYLLTTHLTGEALAGWHDPEHASCRWTAGDALIVLTDDPQEMETLLTIEILAGGPYVVASRSAAPLAVLPAALRVTSTAAA</sequence>
<dbReference type="InterPro" id="IPR028992">
    <property type="entry name" value="Hedgehog/Intein_dom"/>
</dbReference>
<dbReference type="Proteomes" id="UP000321405">
    <property type="component" value="Unassembled WGS sequence"/>
</dbReference>
<gene>
    <name evidence="2" type="ORF">SSA02_03390</name>
</gene>
<protein>
    <recommendedName>
        <fullName evidence="1">Hedgehog/Intein (Hint) domain-containing protein</fullName>
    </recommendedName>
</protein>
<comment type="caution">
    <text evidence="2">The sequence shown here is derived from an EMBL/GenBank/DDBJ whole genome shotgun (WGS) entry which is preliminary data.</text>
</comment>
<dbReference type="SUPFAM" id="SSF51294">
    <property type="entry name" value="Hedgehog/intein (Hint) domain"/>
    <property type="match status" value="1"/>
</dbReference>
<reference evidence="2 3" key="1">
    <citation type="submission" date="2019-07" db="EMBL/GenBank/DDBJ databases">
        <title>Whole genome shotgun sequence of Swaminathania salitolerans NBRC 104436.</title>
        <authorList>
            <person name="Hosoyama A."/>
            <person name="Uohara A."/>
            <person name="Ohji S."/>
            <person name="Ichikawa N."/>
        </authorList>
    </citation>
    <scope>NUCLEOTIDE SEQUENCE [LARGE SCALE GENOMIC DNA]</scope>
    <source>
        <strain evidence="2 3">NBRC 104436</strain>
    </source>
</reference>
<dbReference type="InterPro" id="IPR012332">
    <property type="entry name" value="Autotransporter_pectin_lyase_C"/>
</dbReference>
<proteinExistence type="predicted"/>
<dbReference type="Gene3D" id="2.160.20.20">
    <property type="match status" value="1"/>
</dbReference>
<dbReference type="Pfam" id="PF13403">
    <property type="entry name" value="Hint_2"/>
    <property type="match status" value="1"/>
</dbReference>
<evidence type="ECO:0000313" key="3">
    <source>
        <dbReference type="Proteomes" id="UP000321405"/>
    </source>
</evidence>
<name>A0A511BLF6_9PROT</name>
<dbReference type="Gene3D" id="2.170.16.10">
    <property type="entry name" value="Hedgehog/Intein (Hint) domain"/>
    <property type="match status" value="1"/>
</dbReference>
<keyword evidence="3" id="KW-1185">Reference proteome</keyword>
<dbReference type="EMBL" id="BJVC01000001">
    <property type="protein sequence ID" value="GEL01176.1"/>
    <property type="molecule type" value="Genomic_DNA"/>
</dbReference>
<accession>A0A511BLF6</accession>
<organism evidence="2 3">
    <name type="scientific">Swaminathania salitolerans</name>
    <dbReference type="NCBI Taxonomy" id="182838"/>
    <lineage>
        <taxon>Bacteria</taxon>
        <taxon>Pseudomonadati</taxon>
        <taxon>Pseudomonadota</taxon>
        <taxon>Alphaproteobacteria</taxon>
        <taxon>Acetobacterales</taxon>
        <taxon>Acetobacteraceae</taxon>
        <taxon>Swaminathania</taxon>
    </lineage>
</organism>
<dbReference type="InterPro" id="IPR036844">
    <property type="entry name" value="Hint_dom_sf"/>
</dbReference>
<dbReference type="AlphaFoldDB" id="A0A511BLF6"/>
<evidence type="ECO:0000313" key="2">
    <source>
        <dbReference type="EMBL" id="GEL01176.1"/>
    </source>
</evidence>
<feature type="domain" description="Hedgehog/Intein (Hint)" evidence="1">
    <location>
        <begin position="354"/>
        <end position="492"/>
    </location>
</feature>